<evidence type="ECO:0000259" key="9">
    <source>
        <dbReference type="Pfam" id="PF22451"/>
    </source>
</evidence>
<protein>
    <recommendedName>
        <fullName evidence="5">siroheme decarboxylase</fullName>
        <ecNumber evidence="5">4.1.1.111</ecNumber>
    </recommendedName>
</protein>
<evidence type="ECO:0000256" key="7">
    <source>
        <dbReference type="ARBA" id="ARBA00048470"/>
    </source>
</evidence>
<dbReference type="Gene3D" id="1.10.10.10">
    <property type="entry name" value="Winged helix-like DNA-binding domain superfamily/Winged helix DNA-binding domain"/>
    <property type="match status" value="1"/>
</dbReference>
<dbReference type="InterPro" id="IPR040523">
    <property type="entry name" value="AsnC_trans_reg2"/>
</dbReference>
<evidence type="ECO:0000259" key="8">
    <source>
        <dbReference type="Pfam" id="PF17805"/>
    </source>
</evidence>
<evidence type="ECO:0000256" key="1">
    <source>
        <dbReference type="ARBA" id="ARBA00023239"/>
    </source>
</evidence>
<comment type="subunit">
    <text evidence="4">Probably forms a complex composed of NirD, NirL, NirG and NirH. All proteins are required for the total conversion of siroheme to didecarboxysiroheme.</text>
</comment>
<gene>
    <name evidence="10" type="ORF">SAMN04487954_102218</name>
</gene>
<feature type="domain" description="Siroheme decarboxylase NirL-like HTH" evidence="9">
    <location>
        <begin position="18"/>
        <end position="63"/>
    </location>
</feature>
<dbReference type="PANTHER" id="PTHR43413:SF1">
    <property type="entry name" value="SIROHEME DECARBOXYLASE NIRL SUBUNIT"/>
    <property type="match status" value="1"/>
</dbReference>
<dbReference type="PANTHER" id="PTHR43413">
    <property type="entry name" value="TRANSCRIPTIONAL REGULATOR, ASNC FAMILY"/>
    <property type="match status" value="1"/>
</dbReference>
<organism evidence="10 11">
    <name type="scientific">Billgrantia gudaonensis</name>
    <dbReference type="NCBI Taxonomy" id="376427"/>
    <lineage>
        <taxon>Bacteria</taxon>
        <taxon>Pseudomonadati</taxon>
        <taxon>Pseudomonadota</taxon>
        <taxon>Gammaproteobacteria</taxon>
        <taxon>Oceanospirillales</taxon>
        <taxon>Halomonadaceae</taxon>
        <taxon>Billgrantia</taxon>
    </lineage>
</organism>
<comment type="catalytic activity">
    <reaction evidence="7">
        <text>siroheme + 2 H(+) = 12,18-didecarboxysiroheme + 2 CO2</text>
        <dbReference type="Rhea" id="RHEA:19093"/>
        <dbReference type="ChEBI" id="CHEBI:15378"/>
        <dbReference type="ChEBI" id="CHEBI:16526"/>
        <dbReference type="ChEBI" id="CHEBI:60052"/>
        <dbReference type="ChEBI" id="CHEBI:140497"/>
        <dbReference type="EC" id="4.1.1.111"/>
    </reaction>
</comment>
<reference evidence="10 11" key="1">
    <citation type="submission" date="2016-10" db="EMBL/GenBank/DDBJ databases">
        <authorList>
            <person name="de Groot N.N."/>
        </authorList>
    </citation>
    <scope>NUCLEOTIDE SEQUENCE [LARGE SCALE GENOMIC DNA]</scope>
    <source>
        <strain evidence="10 11">CGMCC 1.6133</strain>
    </source>
</reference>
<dbReference type="InterPro" id="IPR050684">
    <property type="entry name" value="HTH-Siroheme_Decarb"/>
</dbReference>
<sequence length="160" mass="17803">MSAESTTRPEPAALDAADRRIINRLQEGLPLVASPYASVAAEIGLSEGELLYRLERLLESGVLSRFGPMYHAERLGGGLTLAALAVPESEYPRVTELVNAFPEVAHNYRREHRLNMWFVLATETPARIDETIAEIEAATGLPVYNMPKQEEFHVRLHLPV</sequence>
<keyword evidence="1" id="KW-0456">Lyase</keyword>
<dbReference type="Pfam" id="PF17805">
    <property type="entry name" value="AsnC_trans_reg2"/>
    <property type="match status" value="1"/>
</dbReference>
<dbReference type="InterPro" id="IPR053953">
    <property type="entry name" value="NirdL-like_HTH"/>
</dbReference>
<comment type="pathway">
    <text evidence="2">Porphyrin-containing compound metabolism.</text>
</comment>
<dbReference type="SUPFAM" id="SSF46785">
    <property type="entry name" value="Winged helix' DNA-binding domain"/>
    <property type="match status" value="1"/>
</dbReference>
<evidence type="ECO:0000256" key="4">
    <source>
        <dbReference type="ARBA" id="ARBA00023465"/>
    </source>
</evidence>
<dbReference type="Gene3D" id="3.30.70.3460">
    <property type="match status" value="1"/>
</dbReference>
<comment type="function">
    <text evidence="6">Involved in heme d1 biosynthesis. Catalyzes the decarboxylation of siroheme into didecarboxysiroheme.</text>
</comment>
<evidence type="ECO:0000313" key="11">
    <source>
        <dbReference type="Proteomes" id="UP000198525"/>
    </source>
</evidence>
<dbReference type="AlphaFoldDB" id="A0A1G8PWH8"/>
<dbReference type="InterPro" id="IPR019888">
    <property type="entry name" value="Tscrpt_reg_AsnC-like"/>
</dbReference>
<dbReference type="Proteomes" id="UP000198525">
    <property type="component" value="Unassembled WGS sequence"/>
</dbReference>
<dbReference type="STRING" id="376427.SAMN04487954_102218"/>
<feature type="domain" description="Siroheme decarboxylase AsnC-like ligand binding" evidence="8">
    <location>
        <begin position="80"/>
        <end position="152"/>
    </location>
</feature>
<accession>A0A1G8PWH8</accession>
<dbReference type="InterPro" id="IPR036390">
    <property type="entry name" value="WH_DNA-bd_sf"/>
</dbReference>
<evidence type="ECO:0000256" key="6">
    <source>
        <dbReference type="ARBA" id="ARBA00045291"/>
    </source>
</evidence>
<dbReference type="InterPro" id="IPR036388">
    <property type="entry name" value="WH-like_DNA-bd_sf"/>
</dbReference>
<comment type="similarity">
    <text evidence="3">Belongs to the Ahb/Nir family.</text>
</comment>
<name>A0A1G8PWH8_9GAMM</name>
<dbReference type="EC" id="4.1.1.111" evidence="5"/>
<keyword evidence="11" id="KW-1185">Reference proteome</keyword>
<dbReference type="GO" id="GO:0016829">
    <property type="term" value="F:lyase activity"/>
    <property type="evidence" value="ECO:0007669"/>
    <property type="project" value="UniProtKB-KW"/>
</dbReference>
<evidence type="ECO:0000313" key="10">
    <source>
        <dbReference type="EMBL" id="SDI96807.1"/>
    </source>
</evidence>
<dbReference type="RefSeq" id="WP_089682980.1">
    <property type="nucleotide sequence ID" value="NZ_FNES01000002.1"/>
</dbReference>
<proteinExistence type="inferred from homology"/>
<evidence type="ECO:0000256" key="2">
    <source>
        <dbReference type="ARBA" id="ARBA00023444"/>
    </source>
</evidence>
<evidence type="ECO:0000256" key="3">
    <source>
        <dbReference type="ARBA" id="ARBA00023457"/>
    </source>
</evidence>
<dbReference type="Pfam" id="PF22451">
    <property type="entry name" value="NirdL-like_HTH"/>
    <property type="match status" value="1"/>
</dbReference>
<dbReference type="EMBL" id="FNES01000002">
    <property type="protein sequence ID" value="SDI96807.1"/>
    <property type="molecule type" value="Genomic_DNA"/>
</dbReference>
<evidence type="ECO:0000256" key="5">
    <source>
        <dbReference type="ARBA" id="ARBA00023471"/>
    </source>
</evidence>
<dbReference type="SMART" id="SM00344">
    <property type="entry name" value="HTH_ASNC"/>
    <property type="match status" value="1"/>
</dbReference>
<dbReference type="OrthoDB" id="9806536at2"/>